<accession>A0ABS1VDD4</accession>
<organism evidence="4 5">
    <name type="scientific">Belnapia mucosa</name>
    <dbReference type="NCBI Taxonomy" id="2804532"/>
    <lineage>
        <taxon>Bacteria</taxon>
        <taxon>Pseudomonadati</taxon>
        <taxon>Pseudomonadota</taxon>
        <taxon>Alphaproteobacteria</taxon>
        <taxon>Acetobacterales</taxon>
        <taxon>Roseomonadaceae</taxon>
        <taxon>Belnapia</taxon>
    </lineage>
</organism>
<dbReference type="InterPro" id="IPR011049">
    <property type="entry name" value="Serralysin-like_metalloprot_C"/>
</dbReference>
<comment type="subcellular location">
    <subcellularLocation>
        <location evidence="1">Secreted</location>
    </subcellularLocation>
</comment>
<feature type="non-terminal residue" evidence="4">
    <location>
        <position position="1"/>
    </location>
</feature>
<dbReference type="Proteomes" id="UP000606490">
    <property type="component" value="Unassembled WGS sequence"/>
</dbReference>
<dbReference type="PANTHER" id="PTHR38340">
    <property type="entry name" value="S-LAYER PROTEIN"/>
    <property type="match status" value="1"/>
</dbReference>
<dbReference type="Gene3D" id="2.150.10.10">
    <property type="entry name" value="Serralysin-like metalloprotease, C-terminal"/>
    <property type="match status" value="3"/>
</dbReference>
<dbReference type="InterPro" id="IPR001343">
    <property type="entry name" value="Hemolysn_Ca-bd"/>
</dbReference>
<feature type="non-terminal residue" evidence="4">
    <location>
        <position position="359"/>
    </location>
</feature>
<dbReference type="SUPFAM" id="SSF51120">
    <property type="entry name" value="beta-Roll"/>
    <property type="match status" value="3"/>
</dbReference>
<evidence type="ECO:0000256" key="2">
    <source>
        <dbReference type="ARBA" id="ARBA00022525"/>
    </source>
</evidence>
<name>A0ABS1VDD4_9PROT</name>
<evidence type="ECO:0008006" key="6">
    <source>
        <dbReference type="Google" id="ProtNLM"/>
    </source>
</evidence>
<dbReference type="InterPro" id="IPR050557">
    <property type="entry name" value="RTX_toxin/Mannuronan_C5-epim"/>
</dbReference>
<reference evidence="4 5" key="1">
    <citation type="submission" date="2021-01" db="EMBL/GenBank/DDBJ databases">
        <title>Belnapia mucosa sp. nov. and Belnapia arida sp. nov., isolated from the Tabernas Desert (Almeria, Spain).</title>
        <authorList>
            <person name="Molina-Menor E."/>
            <person name="Vidal-Verdu A."/>
            <person name="Calonge A."/>
            <person name="Satari L."/>
            <person name="Pereto Magraner J."/>
            <person name="Porcar Miralles M."/>
        </authorList>
    </citation>
    <scope>NUCLEOTIDE SEQUENCE [LARGE SCALE GENOMIC DNA]</scope>
    <source>
        <strain evidence="4 5">T6</strain>
    </source>
</reference>
<comment type="caution">
    <text evidence="4">The sequence shown here is derived from an EMBL/GenBank/DDBJ whole genome shotgun (WGS) entry which is preliminary data.</text>
</comment>
<dbReference type="Pfam" id="PF00353">
    <property type="entry name" value="HemolysinCabind"/>
    <property type="match status" value="4"/>
</dbReference>
<dbReference type="PROSITE" id="PS00330">
    <property type="entry name" value="HEMOLYSIN_CALCIUM"/>
    <property type="match status" value="2"/>
</dbReference>
<dbReference type="PANTHER" id="PTHR38340:SF1">
    <property type="entry name" value="S-LAYER PROTEIN"/>
    <property type="match status" value="1"/>
</dbReference>
<evidence type="ECO:0000256" key="1">
    <source>
        <dbReference type="ARBA" id="ARBA00004613"/>
    </source>
</evidence>
<evidence type="ECO:0000313" key="5">
    <source>
        <dbReference type="Proteomes" id="UP000606490"/>
    </source>
</evidence>
<evidence type="ECO:0000256" key="3">
    <source>
        <dbReference type="SAM" id="MobiDB-lite"/>
    </source>
</evidence>
<gene>
    <name evidence="4" type="ORF">JMJ55_30395</name>
</gene>
<dbReference type="InterPro" id="IPR018511">
    <property type="entry name" value="Hemolysin-typ_Ca-bd_CS"/>
</dbReference>
<evidence type="ECO:0000313" key="4">
    <source>
        <dbReference type="EMBL" id="MBL6459612.1"/>
    </source>
</evidence>
<feature type="region of interest" description="Disordered" evidence="3">
    <location>
        <begin position="1"/>
        <end position="25"/>
    </location>
</feature>
<proteinExistence type="predicted"/>
<keyword evidence="5" id="KW-1185">Reference proteome</keyword>
<protein>
    <recommendedName>
        <fullName evidence="6">Calcium-binding protein</fullName>
    </recommendedName>
</protein>
<sequence length="359" mass="36082">GLAGDDTLSGNAGKDTLDGGTGADSMAGGTGDDVYVVDNAGDSVTELPGGGIDTVFASLNYSLGANLETLVLTGSATVGIGNELANRLFATEAGGSLYGQGSDDTLTGGAATDYLYGGDGNDSLAGGGGIDLLVGEAGNDTLDGGTSPAGFGNLLFGGAGNDLYLVHSGLDLVDEGNLPAYAAYGFGGFDTIISTANFTWDLYSVAERIVIAEGADDPDGTGTTAVGSVFDNEMIGNAGNNVLFGRGGSDTYRAGDGTDFISLSTLGVTDVGSYVARGHNTIIVDPRQSGAVSYDIVFEFNPTKDKVDLTAYHYANAAAVLAKATDDGAGSTYIALGDGLDYLYLVGITKAQLLESDFV</sequence>
<dbReference type="PRINTS" id="PR00313">
    <property type="entry name" value="CABNDNGRPT"/>
</dbReference>
<dbReference type="EMBL" id="JAEUXJ010000074">
    <property type="protein sequence ID" value="MBL6459612.1"/>
    <property type="molecule type" value="Genomic_DNA"/>
</dbReference>
<keyword evidence="2" id="KW-0964">Secreted</keyword>
<dbReference type="RefSeq" id="WP_407927579.1">
    <property type="nucleotide sequence ID" value="NZ_JAEUXJ010000074.1"/>
</dbReference>